<evidence type="ECO:0000313" key="1">
    <source>
        <dbReference type="EMBL" id="KAG5287709.1"/>
    </source>
</evidence>
<organism evidence="1 2">
    <name type="scientific">Ajellomyces capsulatus</name>
    <name type="common">Darling's disease fungus</name>
    <name type="synonym">Histoplasma capsulatum</name>
    <dbReference type="NCBI Taxonomy" id="5037"/>
    <lineage>
        <taxon>Eukaryota</taxon>
        <taxon>Fungi</taxon>
        <taxon>Dikarya</taxon>
        <taxon>Ascomycota</taxon>
        <taxon>Pezizomycotina</taxon>
        <taxon>Eurotiomycetes</taxon>
        <taxon>Eurotiomycetidae</taxon>
        <taxon>Onygenales</taxon>
        <taxon>Ajellomycetaceae</taxon>
        <taxon>Histoplasma</taxon>
    </lineage>
</organism>
<dbReference type="VEuPathDB" id="FungiDB:I7I52_11569"/>
<proteinExistence type="predicted"/>
<evidence type="ECO:0000313" key="2">
    <source>
        <dbReference type="Proteomes" id="UP000670092"/>
    </source>
</evidence>
<protein>
    <submittedName>
        <fullName evidence="1">Uncharacterized protein</fullName>
    </submittedName>
</protein>
<dbReference type="Proteomes" id="UP000670092">
    <property type="component" value="Unassembled WGS sequence"/>
</dbReference>
<dbReference type="AlphaFoldDB" id="A0A8H7Y8C8"/>
<dbReference type="EMBL" id="JAEVHI010000007">
    <property type="protein sequence ID" value="KAG5287709.1"/>
    <property type="molecule type" value="Genomic_DNA"/>
</dbReference>
<comment type="caution">
    <text evidence="1">The sequence shown here is derived from an EMBL/GenBank/DDBJ whole genome shotgun (WGS) entry which is preliminary data.</text>
</comment>
<name>A0A8H7Y8C8_AJECA</name>
<dbReference type="OrthoDB" id="4132249at2759"/>
<accession>A0A8H7Y8C8</accession>
<reference evidence="1 2" key="1">
    <citation type="submission" date="2021-01" db="EMBL/GenBank/DDBJ databases">
        <title>Chromosome-level genome assembly of a human fungal pathogen reveals clustering of transcriptionally co-regulated genes.</title>
        <authorList>
            <person name="Voorhies M."/>
            <person name="Cohen S."/>
            <person name="Shea T.P."/>
            <person name="Petrus S."/>
            <person name="Munoz J.F."/>
            <person name="Poplawski S."/>
            <person name="Goldman W.E."/>
            <person name="Michael T."/>
            <person name="Cuomo C.A."/>
            <person name="Sil A."/>
            <person name="Beyhan S."/>
        </authorList>
    </citation>
    <scope>NUCLEOTIDE SEQUENCE [LARGE SCALE GENOMIC DNA]</scope>
    <source>
        <strain evidence="1 2">G184AR</strain>
    </source>
</reference>
<gene>
    <name evidence="1" type="ORF">I7I52_11569</name>
</gene>
<sequence length="114" mass="12375">MISKLPSTDFVIIGCSKTVQLTNSATLKIGKLRDHPLNREGRASAATIPASRGPTPPHTGKVVSVMNYNIVGIIAIRRPGSRMLSKKKYEGMSIKGIFQNILGFFVTLSSFDVK</sequence>